<reference evidence="1" key="1">
    <citation type="submission" date="2019-03" db="EMBL/GenBank/DDBJ databases">
        <title>Largest Complete Mitochondrial Genome of a Gymnosperm, Sitka Spruce (Picea sitchensis), Indicates Complex Physical Structure.</title>
        <authorList>
            <person name="Jackman S.D."/>
            <person name="Coombe L."/>
            <person name="Warren R."/>
            <person name="Kirk H."/>
            <person name="Trinh E."/>
            <person name="McLeod T."/>
            <person name="Pleasance S."/>
            <person name="Pandoh P."/>
            <person name="Zhao Y."/>
            <person name="Coope R."/>
            <person name="Bousquet J."/>
            <person name="Bohlmann J.C."/>
            <person name="Jones S.J.M."/>
            <person name="Birol I."/>
        </authorList>
    </citation>
    <scope>NUCLEOTIDE SEQUENCE</scope>
    <source>
        <strain evidence="1">Q903</strain>
    </source>
</reference>
<proteinExistence type="predicted"/>
<name>A0A6B9XSX5_PICSI</name>
<sequence length="76" mass="8997">MNIFEICPLFLVNELKNAQWFLQFNLRINRFIMHPTTDDSLSQQQRSPFLYITLFFYKGNSSNKWRSSKSSSKSGV</sequence>
<accession>A0A6B9XSX5</accession>
<evidence type="ECO:0000313" key="1">
    <source>
        <dbReference type="EMBL" id="QHR92577.1"/>
    </source>
</evidence>
<organism evidence="1">
    <name type="scientific">Picea sitchensis</name>
    <name type="common">Sitka spruce</name>
    <name type="synonym">Pinus sitchensis</name>
    <dbReference type="NCBI Taxonomy" id="3332"/>
    <lineage>
        <taxon>Eukaryota</taxon>
        <taxon>Viridiplantae</taxon>
        <taxon>Streptophyta</taxon>
        <taxon>Embryophyta</taxon>
        <taxon>Tracheophyta</taxon>
        <taxon>Spermatophyta</taxon>
        <taxon>Pinopsida</taxon>
        <taxon>Pinidae</taxon>
        <taxon>Conifers I</taxon>
        <taxon>Pinales</taxon>
        <taxon>Pinaceae</taxon>
        <taxon>Picea</taxon>
    </lineage>
</organism>
<dbReference type="EMBL" id="MK697705">
    <property type="protein sequence ID" value="QHR92577.1"/>
    <property type="molecule type" value="Genomic_DNA"/>
</dbReference>
<dbReference type="AlphaFoldDB" id="A0A6B9XSX5"/>
<keyword evidence="1" id="KW-0496">Mitochondrion</keyword>
<gene>
    <name evidence="1" type="primary">orf06677</name>
    <name evidence="1" type="ORF">Q903MT_gene6623</name>
</gene>
<protein>
    <submittedName>
        <fullName evidence="1">Uncharacterized protein</fullName>
    </submittedName>
</protein>
<geneLocation type="mitochondrion" evidence="1"/>